<dbReference type="HOGENOM" id="CLU_200242_0_0_10"/>
<dbReference type="EMBL" id="ADLF01000009">
    <property type="protein sequence ID" value="EKU90305.1"/>
    <property type="molecule type" value="Genomic_DNA"/>
</dbReference>
<dbReference type="OrthoDB" id="1037791at2"/>
<dbReference type="AlphaFoldDB" id="K9EME1"/>
<evidence type="ECO:0000313" key="1">
    <source>
        <dbReference type="EMBL" id="EKU90305.1"/>
    </source>
</evidence>
<comment type="caution">
    <text evidence="1">The sequence shown here is derived from an EMBL/GenBank/DDBJ whole genome shotgun (WGS) entry which is preliminary data.</text>
</comment>
<proteinExistence type="predicted"/>
<dbReference type="STRING" id="742727.HMPREF9447_01723"/>
<gene>
    <name evidence="1" type="ORF">HMPREF9447_01723</name>
</gene>
<evidence type="ECO:0000313" key="2">
    <source>
        <dbReference type="Proteomes" id="UP000009872"/>
    </source>
</evidence>
<name>K9EME1_9BACE</name>
<reference evidence="1 2" key="1">
    <citation type="submission" date="2012-09" db="EMBL/GenBank/DDBJ databases">
        <title>The Genome Sequence of Bacteroides oleiciplenus YIT 12058.</title>
        <authorList>
            <consortium name="The Broad Institute Genome Sequencing Platform"/>
            <person name="Earl A."/>
            <person name="Ward D."/>
            <person name="Feldgarden M."/>
            <person name="Gevers D."/>
            <person name="Morotomi M."/>
            <person name="Walker B."/>
            <person name="Young S.K."/>
            <person name="Zeng Q."/>
            <person name="Gargeya S."/>
            <person name="Fitzgerald M."/>
            <person name="Haas B."/>
            <person name="Abouelleil A."/>
            <person name="Alvarado L."/>
            <person name="Arachchi H.M."/>
            <person name="Berlin A.M."/>
            <person name="Chapman S.B."/>
            <person name="Goldberg J."/>
            <person name="Griggs A."/>
            <person name="Gujja S."/>
            <person name="Hansen M."/>
            <person name="Howarth C."/>
            <person name="Imamovic A."/>
            <person name="Larimer J."/>
            <person name="McCowen C."/>
            <person name="Montmayeur A."/>
            <person name="Murphy C."/>
            <person name="Neiman D."/>
            <person name="Pearson M."/>
            <person name="Priest M."/>
            <person name="Roberts A."/>
            <person name="Saif S."/>
            <person name="Shea T."/>
            <person name="Sisk P."/>
            <person name="Sykes S."/>
            <person name="Wortman J."/>
            <person name="Nusbaum C."/>
            <person name="Birren B."/>
        </authorList>
    </citation>
    <scope>NUCLEOTIDE SEQUENCE [LARGE SCALE GENOMIC DNA]</scope>
    <source>
        <strain evidence="1 2">YIT 12058</strain>
    </source>
</reference>
<protein>
    <submittedName>
        <fullName evidence="1">Uncharacterized protein</fullName>
    </submittedName>
</protein>
<accession>K9EME1</accession>
<keyword evidence="2" id="KW-1185">Reference proteome</keyword>
<dbReference type="Proteomes" id="UP000009872">
    <property type="component" value="Unassembled WGS sequence"/>
</dbReference>
<organism evidence="1 2">
    <name type="scientific">Bacteroides oleiciplenus YIT 12058</name>
    <dbReference type="NCBI Taxonomy" id="742727"/>
    <lineage>
        <taxon>Bacteria</taxon>
        <taxon>Pseudomonadati</taxon>
        <taxon>Bacteroidota</taxon>
        <taxon>Bacteroidia</taxon>
        <taxon>Bacteroidales</taxon>
        <taxon>Bacteroidaceae</taxon>
        <taxon>Bacteroides</taxon>
    </lineage>
</organism>
<sequence>MQLRSDMKAIHQQYTYRPLRWRWAVYHETMYRQGDSYPPKLSTIGTKVCEYQTREEARREVYRLNGWTYREKKV</sequence>